<dbReference type="InterPro" id="IPR015421">
    <property type="entry name" value="PyrdxlP-dep_Trfase_major"/>
</dbReference>
<keyword evidence="9" id="KW-0408">Iron</keyword>
<proteinExistence type="inferred from homology"/>
<evidence type="ECO:0000256" key="10">
    <source>
        <dbReference type="ARBA" id="ARBA00023014"/>
    </source>
</evidence>
<dbReference type="PIRSF" id="PIRSF005572">
    <property type="entry name" value="NifS"/>
    <property type="match status" value="1"/>
</dbReference>
<comment type="subunit">
    <text evidence="3">Homodimer.</text>
</comment>
<evidence type="ECO:0000256" key="4">
    <source>
        <dbReference type="ARBA" id="ARBA00012239"/>
    </source>
</evidence>
<comment type="similarity">
    <text evidence="2">Belongs to the class-V pyridoxal-phosphate-dependent aminotransferase family. NifS/IscS subfamily.</text>
</comment>
<dbReference type="GO" id="GO:0051536">
    <property type="term" value="F:iron-sulfur cluster binding"/>
    <property type="evidence" value="ECO:0007669"/>
    <property type="project" value="UniProtKB-KW"/>
</dbReference>
<dbReference type="Gene3D" id="3.40.640.10">
    <property type="entry name" value="Type I PLP-dependent aspartate aminotransferase-like (Major domain)"/>
    <property type="match status" value="1"/>
</dbReference>
<dbReference type="GO" id="GO:0008483">
    <property type="term" value="F:transaminase activity"/>
    <property type="evidence" value="ECO:0007669"/>
    <property type="project" value="UniProtKB-KW"/>
</dbReference>
<name>D9PK81_9ZZZZ</name>
<keyword evidence="12" id="KW-0032">Aminotransferase</keyword>
<feature type="domain" description="Aminotransferase class V" evidence="11">
    <location>
        <begin position="4"/>
        <end position="371"/>
    </location>
</feature>
<dbReference type="PROSITE" id="PS00595">
    <property type="entry name" value="AA_TRANSFER_CLASS_5"/>
    <property type="match status" value="1"/>
</dbReference>
<gene>
    <name evidence="12" type="ORF">LDC_1946</name>
</gene>
<keyword evidence="7" id="KW-0479">Metal-binding</keyword>
<dbReference type="FunFam" id="3.40.640.10:FF:000003">
    <property type="entry name" value="Cysteine desulfurase IscS"/>
    <property type="match status" value="1"/>
</dbReference>
<dbReference type="PANTHER" id="PTHR11601:SF34">
    <property type="entry name" value="CYSTEINE DESULFURASE"/>
    <property type="match status" value="1"/>
</dbReference>
<dbReference type="GO" id="GO:0030170">
    <property type="term" value="F:pyridoxal phosphate binding"/>
    <property type="evidence" value="ECO:0007669"/>
    <property type="project" value="InterPro"/>
</dbReference>
<dbReference type="NCBIfam" id="TIGR03402">
    <property type="entry name" value="FeS_nifS"/>
    <property type="match status" value="1"/>
</dbReference>
<dbReference type="InterPro" id="IPR000192">
    <property type="entry name" value="Aminotrans_V_dom"/>
</dbReference>
<accession>D9PK81</accession>
<evidence type="ECO:0000256" key="2">
    <source>
        <dbReference type="ARBA" id="ARBA00006490"/>
    </source>
</evidence>
<dbReference type="Gene3D" id="1.10.260.50">
    <property type="match status" value="1"/>
</dbReference>
<dbReference type="EC" id="2.8.1.7" evidence="4"/>
<dbReference type="GO" id="GO:0006520">
    <property type="term" value="P:amino acid metabolic process"/>
    <property type="evidence" value="ECO:0007669"/>
    <property type="project" value="InterPro"/>
</dbReference>
<dbReference type="InterPro" id="IPR017772">
    <property type="entry name" value="Cys_deSase_NifS_bac/arc"/>
</dbReference>
<reference evidence="12" key="2">
    <citation type="journal article" date="2011" name="Microb. Ecol.">
        <title>Taxonomic and Functional Metagenomic Profiling of the Microbial Community in the Anoxic Sediment of a Sub-saline Shallow Lake (Laguna de Carrizo, Central Spain).</title>
        <authorList>
            <person name="Ferrer M."/>
            <person name="Guazzaroni M.E."/>
            <person name="Richter M."/>
            <person name="Garcia-Salamanca A."/>
            <person name="Yarza P."/>
            <person name="Suarez-Suarez A."/>
            <person name="Solano J."/>
            <person name="Alcaide M."/>
            <person name="van Dillewijn P."/>
            <person name="Molina-Henares M.A."/>
            <person name="Lopez-Cortes N."/>
            <person name="Al-Ramahi Y."/>
            <person name="Guerrero C."/>
            <person name="Acosta A."/>
            <person name="de Eugenio L.I."/>
            <person name="Martinez V."/>
            <person name="Marques S."/>
            <person name="Rojo F."/>
            <person name="Santero E."/>
            <person name="Genilloud O."/>
            <person name="Perez-Perez J."/>
            <person name="Rossello-Mora R."/>
            <person name="Ramos J.L."/>
        </authorList>
    </citation>
    <scope>NUCLEOTIDE SEQUENCE</scope>
</reference>
<dbReference type="GO" id="GO:0044571">
    <property type="term" value="P:[2Fe-2S] cluster assembly"/>
    <property type="evidence" value="ECO:0007669"/>
    <property type="project" value="InterPro"/>
</dbReference>
<organism evidence="12">
    <name type="scientific">sediment metagenome</name>
    <dbReference type="NCBI Taxonomy" id="749907"/>
    <lineage>
        <taxon>unclassified sequences</taxon>
        <taxon>metagenomes</taxon>
        <taxon>ecological metagenomes</taxon>
    </lineage>
</organism>
<comment type="cofactor">
    <cofactor evidence="1">
        <name>pyridoxal 5'-phosphate</name>
        <dbReference type="ChEBI" id="CHEBI:597326"/>
    </cofactor>
</comment>
<evidence type="ECO:0000256" key="6">
    <source>
        <dbReference type="ARBA" id="ARBA00022679"/>
    </source>
</evidence>
<dbReference type="Pfam" id="PF00266">
    <property type="entry name" value="Aminotran_5"/>
    <property type="match status" value="1"/>
</dbReference>
<dbReference type="GO" id="GO:0031071">
    <property type="term" value="F:cysteine desulfurase activity"/>
    <property type="evidence" value="ECO:0007669"/>
    <property type="project" value="UniProtKB-EC"/>
</dbReference>
<dbReference type="InterPro" id="IPR015424">
    <property type="entry name" value="PyrdxlP-dep_Trfase"/>
</dbReference>
<dbReference type="Gene3D" id="3.90.1150.10">
    <property type="entry name" value="Aspartate Aminotransferase, domain 1"/>
    <property type="match status" value="1"/>
</dbReference>
<dbReference type="GO" id="GO:0046872">
    <property type="term" value="F:metal ion binding"/>
    <property type="evidence" value="ECO:0007669"/>
    <property type="project" value="UniProtKB-KW"/>
</dbReference>
<dbReference type="NCBIfam" id="NF002806">
    <property type="entry name" value="PRK02948.1"/>
    <property type="match status" value="1"/>
</dbReference>
<keyword evidence="8" id="KW-0663">Pyridoxal phosphate</keyword>
<dbReference type="InterPro" id="IPR016454">
    <property type="entry name" value="Cysteine_dSase"/>
</dbReference>
<evidence type="ECO:0000256" key="3">
    <source>
        <dbReference type="ARBA" id="ARBA00011738"/>
    </source>
</evidence>
<keyword evidence="10" id="KW-0411">Iron-sulfur</keyword>
<reference evidence="12" key="1">
    <citation type="submission" date="2010-07" db="EMBL/GenBank/DDBJ databases">
        <authorList>
            <consortium name="CONSOLIDER consortium CSD2007-00005"/>
            <person name="Guazzaroni M.-E."/>
            <person name="Richter M."/>
            <person name="Garcia-Salamanca A."/>
            <person name="Yarza P."/>
            <person name="Ferrer M."/>
        </authorList>
    </citation>
    <scope>NUCLEOTIDE SEQUENCE</scope>
</reference>
<evidence type="ECO:0000313" key="12">
    <source>
        <dbReference type="EMBL" id="EFK96042.1"/>
    </source>
</evidence>
<dbReference type="InterPro" id="IPR015422">
    <property type="entry name" value="PyrdxlP-dep_Trfase_small"/>
</dbReference>
<evidence type="ECO:0000259" key="11">
    <source>
        <dbReference type="Pfam" id="PF00266"/>
    </source>
</evidence>
<comment type="caution">
    <text evidence="12">The sequence shown here is derived from an EMBL/GenBank/DDBJ whole genome shotgun (WGS) entry which is preliminary data.</text>
</comment>
<dbReference type="InterPro" id="IPR010240">
    <property type="entry name" value="Cys_deSase_IscS"/>
</dbReference>
<evidence type="ECO:0000256" key="5">
    <source>
        <dbReference type="ARBA" id="ARBA00022490"/>
    </source>
</evidence>
<evidence type="ECO:0000256" key="8">
    <source>
        <dbReference type="ARBA" id="ARBA00022898"/>
    </source>
</evidence>
<evidence type="ECO:0000256" key="9">
    <source>
        <dbReference type="ARBA" id="ARBA00023004"/>
    </source>
</evidence>
<dbReference type="GO" id="GO:1990221">
    <property type="term" value="C:L-cysteine desulfurase complex"/>
    <property type="evidence" value="ECO:0007669"/>
    <property type="project" value="UniProtKB-ARBA"/>
</dbReference>
<dbReference type="SUPFAM" id="SSF53383">
    <property type="entry name" value="PLP-dependent transferases"/>
    <property type="match status" value="1"/>
</dbReference>
<keyword evidence="5" id="KW-0963">Cytoplasm</keyword>
<dbReference type="AlphaFoldDB" id="D9PK81"/>
<evidence type="ECO:0000256" key="1">
    <source>
        <dbReference type="ARBA" id="ARBA00001933"/>
    </source>
</evidence>
<sequence>MKNIYLDHAATTPVAKEVLEEMMPYFSEKYGNASSLHSFGQEAKKGLEAAREKVAKLINADPEEIVFTSGGTESDNLALNGVGFQLLGSLRKEGKKPHIITTRIEHPAILEACKHLEETGYFDVTYLKVDRQGSVDPKEVEKAIRKETILVSVMHANNEIGTIEPIEEIAAVCRKRNVLFHTDAVQTLGKVPIDVKKMGIDLLSASSHKIYGPKGVGCLFVRRGVKLASQQHGGGHERGLRSGTENVAGIVGFGKACETAGKEMAKESAREKGLSDRLIKGVLAIPHTQLNGHPERRLPGNANFSFSFIEGESLLLRLDARGIAGSTGSACSTRKLAPSHVLTAIGMKIEETHGSLRLTLGRQNTKEDIDYAVKAIGEEVGALREMSPFKR</sequence>
<dbReference type="HAMAP" id="MF_00331">
    <property type="entry name" value="Cys_desulf_IscS"/>
    <property type="match status" value="1"/>
</dbReference>
<dbReference type="PANTHER" id="PTHR11601">
    <property type="entry name" value="CYSTEINE DESULFURYLASE FAMILY MEMBER"/>
    <property type="match status" value="1"/>
</dbReference>
<evidence type="ECO:0000256" key="7">
    <source>
        <dbReference type="ARBA" id="ARBA00022723"/>
    </source>
</evidence>
<dbReference type="InterPro" id="IPR020578">
    <property type="entry name" value="Aminotrans_V_PyrdxlP_BS"/>
</dbReference>
<keyword evidence="6 12" id="KW-0808">Transferase</keyword>
<dbReference type="EMBL" id="ADZX01000585">
    <property type="protein sequence ID" value="EFK96042.1"/>
    <property type="molecule type" value="Genomic_DNA"/>
</dbReference>
<protein>
    <recommendedName>
        <fullName evidence="4">cysteine desulfurase</fullName>
        <ecNumber evidence="4">2.8.1.7</ecNumber>
    </recommendedName>
</protein>